<dbReference type="InterPro" id="IPR006153">
    <property type="entry name" value="Cation/H_exchanger_TM"/>
</dbReference>
<evidence type="ECO:0000256" key="2">
    <source>
        <dbReference type="ARBA" id="ARBA00022448"/>
    </source>
</evidence>
<protein>
    <recommendedName>
        <fullName evidence="12">Cation/H+ exchanger transmembrane domain-containing protein</fullName>
    </recommendedName>
</protein>
<keyword evidence="6" id="KW-0915">Sodium</keyword>
<feature type="domain" description="Cation/H+ exchanger transmembrane" evidence="12">
    <location>
        <begin position="93"/>
        <end position="515"/>
    </location>
</feature>
<keyword evidence="3" id="KW-1003">Cell membrane</keyword>
<evidence type="ECO:0000256" key="5">
    <source>
        <dbReference type="ARBA" id="ARBA00022989"/>
    </source>
</evidence>
<comment type="subcellular location">
    <subcellularLocation>
        <location evidence="1">Cell membrane</location>
        <topology evidence="1">Multi-pass membrane protein</topology>
    </subcellularLocation>
</comment>
<feature type="compositionally biased region" description="Polar residues" evidence="10">
    <location>
        <begin position="970"/>
        <end position="982"/>
    </location>
</feature>
<proteinExistence type="predicted"/>
<evidence type="ECO:0000256" key="9">
    <source>
        <dbReference type="ARBA" id="ARBA00023201"/>
    </source>
</evidence>
<feature type="transmembrane region" description="Helical" evidence="11">
    <location>
        <begin position="289"/>
        <end position="312"/>
    </location>
</feature>
<evidence type="ECO:0000313" key="13">
    <source>
        <dbReference type="EMBL" id="KAL3781604.1"/>
    </source>
</evidence>
<feature type="transmembrane region" description="Helical" evidence="11">
    <location>
        <begin position="385"/>
        <end position="402"/>
    </location>
</feature>
<feature type="transmembrane region" description="Helical" evidence="11">
    <location>
        <begin position="106"/>
        <end position="124"/>
    </location>
</feature>
<dbReference type="EMBL" id="JALLAZ020001058">
    <property type="protein sequence ID" value="KAL3781604.1"/>
    <property type="molecule type" value="Genomic_DNA"/>
</dbReference>
<feature type="compositionally biased region" description="Polar residues" evidence="10">
    <location>
        <begin position="937"/>
        <end position="954"/>
    </location>
</feature>
<evidence type="ECO:0000259" key="12">
    <source>
        <dbReference type="Pfam" id="PF00999"/>
    </source>
</evidence>
<feature type="transmembrane region" description="Helical" evidence="11">
    <location>
        <begin position="414"/>
        <end position="439"/>
    </location>
</feature>
<dbReference type="Gene3D" id="6.10.140.1330">
    <property type="match status" value="1"/>
</dbReference>
<feature type="transmembrane region" description="Helical" evidence="11">
    <location>
        <begin position="136"/>
        <end position="157"/>
    </location>
</feature>
<evidence type="ECO:0000256" key="7">
    <source>
        <dbReference type="ARBA" id="ARBA00023065"/>
    </source>
</evidence>
<keyword evidence="2" id="KW-0813">Transport</keyword>
<dbReference type="PANTHER" id="PTHR10110:SF86">
    <property type="entry name" value="SODIUM_HYDROGEN EXCHANGER 7"/>
    <property type="match status" value="1"/>
</dbReference>
<dbReference type="PANTHER" id="PTHR10110">
    <property type="entry name" value="SODIUM/HYDROGEN EXCHANGER"/>
    <property type="match status" value="1"/>
</dbReference>
<accession>A0ABD3P255</accession>
<reference evidence="13 14" key="1">
    <citation type="submission" date="2024-10" db="EMBL/GenBank/DDBJ databases">
        <title>Updated reference genomes for cyclostephanoid diatoms.</title>
        <authorList>
            <person name="Roberts W.R."/>
            <person name="Alverson A.J."/>
        </authorList>
    </citation>
    <scope>NUCLEOTIDE SEQUENCE [LARGE SCALE GENOMIC DNA]</scope>
    <source>
        <strain evidence="13 14">AJA276-08</strain>
    </source>
</reference>
<dbReference type="InterPro" id="IPR018422">
    <property type="entry name" value="Cation/H_exchanger_CPA1"/>
</dbReference>
<evidence type="ECO:0000256" key="11">
    <source>
        <dbReference type="SAM" id="Phobius"/>
    </source>
</evidence>
<evidence type="ECO:0000256" key="1">
    <source>
        <dbReference type="ARBA" id="ARBA00004651"/>
    </source>
</evidence>
<keyword evidence="14" id="KW-1185">Reference proteome</keyword>
<keyword evidence="4 11" id="KW-0812">Transmembrane</keyword>
<keyword evidence="5 11" id="KW-1133">Transmembrane helix</keyword>
<comment type="caution">
    <text evidence="13">The sequence shown here is derived from an EMBL/GenBank/DDBJ whole genome shotgun (WGS) entry which is preliminary data.</text>
</comment>
<keyword evidence="9" id="KW-0739">Sodium transport</keyword>
<name>A0ABD3P255_9STRA</name>
<feature type="region of interest" description="Disordered" evidence="10">
    <location>
        <begin position="937"/>
        <end position="994"/>
    </location>
</feature>
<dbReference type="GO" id="GO:0006814">
    <property type="term" value="P:sodium ion transport"/>
    <property type="evidence" value="ECO:0007669"/>
    <property type="project" value="UniProtKB-KW"/>
</dbReference>
<dbReference type="Pfam" id="PF00999">
    <property type="entry name" value="Na_H_Exchanger"/>
    <property type="match status" value="1"/>
</dbReference>
<feature type="transmembrane region" description="Helical" evidence="11">
    <location>
        <begin position="451"/>
        <end position="471"/>
    </location>
</feature>
<feature type="transmembrane region" description="Helical" evidence="11">
    <location>
        <begin position="79"/>
        <end position="100"/>
    </location>
</feature>
<organism evidence="13 14">
    <name type="scientific">Stephanodiscus triporus</name>
    <dbReference type="NCBI Taxonomy" id="2934178"/>
    <lineage>
        <taxon>Eukaryota</taxon>
        <taxon>Sar</taxon>
        <taxon>Stramenopiles</taxon>
        <taxon>Ochrophyta</taxon>
        <taxon>Bacillariophyta</taxon>
        <taxon>Coscinodiscophyceae</taxon>
        <taxon>Thalassiosirophycidae</taxon>
        <taxon>Stephanodiscales</taxon>
        <taxon>Stephanodiscaceae</taxon>
        <taxon>Stephanodiscus</taxon>
    </lineage>
</organism>
<evidence type="ECO:0000256" key="3">
    <source>
        <dbReference type="ARBA" id="ARBA00022475"/>
    </source>
</evidence>
<evidence type="ECO:0000313" key="14">
    <source>
        <dbReference type="Proteomes" id="UP001530315"/>
    </source>
</evidence>
<feature type="transmembrane region" description="Helical" evidence="11">
    <location>
        <begin position="177"/>
        <end position="199"/>
    </location>
</feature>
<dbReference type="Proteomes" id="UP001530315">
    <property type="component" value="Unassembled WGS sequence"/>
</dbReference>
<evidence type="ECO:0000256" key="8">
    <source>
        <dbReference type="ARBA" id="ARBA00023136"/>
    </source>
</evidence>
<keyword evidence="7" id="KW-0406">Ion transport</keyword>
<feature type="compositionally biased region" description="Acidic residues" evidence="10">
    <location>
        <begin position="985"/>
        <end position="994"/>
    </location>
</feature>
<feature type="transmembrane region" description="Helical" evidence="11">
    <location>
        <begin position="23"/>
        <end position="46"/>
    </location>
</feature>
<evidence type="ECO:0000256" key="10">
    <source>
        <dbReference type="SAM" id="MobiDB-lite"/>
    </source>
</evidence>
<sequence>MTSANNYRVRPQRGKVNSSTSRIFSQLFIDTNLDLCIIGALLAFYYNDSLKSYAQELDFEGGEVANPGNATQGLPNDQAMYAILFPWFAQTISVFIYYTLSRYLKVLPYTAIVFLFGVVIGAVTKPTLSANREANALTYSAAIWLDMDGLVILLVFLPGLIFNDTFTINVHLFFQSFWQLIIFAFPMVLGGAYLTALVAKYLLPIDWPHTLCMVFGAILSGTDPIAVAGLLKTAGAPDRLNIHISGESLLNDGSVVVLFNIFSRLYYHDNGFHENSGQKNYTLGEGFEYFFRLTLGGCAIGLAFGLGTVLMLKQLNRRLSERENQFQVVLLVSSAYLGYFTAEVIAGCSGIIATITCGITVKVLGETFINDHALTLHFWQVTAELLNQLLFVLGGCLWGDIVSRNSFIYTFSGWGYLVLLYVLLIVIRFVLIFGLYPITSRIGIGTNVKESVFMSYGGFRGTVGIALALSLNSTVHQYSADVNLQTDTDTFFVIVGGISIMTLLINGMTSGPLLSAYVCELHPIQCLFWVYHFSHQMESLFYFFKTCLQEYVRLLSQPRWKGIDHSIIKEHVPFLNDISFDDLMVAVERNQNNTPVHLYIKPRLEHVFPYLRVEQIKVRVRQLSSRSLRGEDLFKSQSSQSFERLVARERSFSSPATRKAEDKRMWNDFFSVPADHEENNVENSDDTNEILKSAYYHQIDSGSLEEFGDLPYSLFQGLHFCEDTCAKGHPLNDWEATKVASDTRVVLANNIFPMLLLRVRQLWRRERNCCSGPHWFRPAMFKIRFLIRLNLAFVGAHRYSRRVFESQFASNPLTPAEEQIIKESEAQIKLAEADLNKIDQVDVNTVKGHLLTLILLKKSVQFVEQLSRQNLIPEAAASELLEKLDGYVENVSLCKKLYKEHNETLNTATKILRLRRLPSNIIEEYNILGAIDEMTKTTLSPPTRDVSNQTLSNTHRADNRTSRADCDQHNPPNLQTTIPTRDSGTDQDDIPVEF</sequence>
<feature type="compositionally biased region" description="Basic and acidic residues" evidence="10">
    <location>
        <begin position="955"/>
        <end position="968"/>
    </location>
</feature>
<dbReference type="AlphaFoldDB" id="A0ABD3P255"/>
<dbReference type="GO" id="GO:0005886">
    <property type="term" value="C:plasma membrane"/>
    <property type="evidence" value="ECO:0007669"/>
    <property type="project" value="UniProtKB-SubCell"/>
</dbReference>
<gene>
    <name evidence="13" type="ORF">ACHAW5_010534</name>
</gene>
<evidence type="ECO:0000256" key="4">
    <source>
        <dbReference type="ARBA" id="ARBA00022692"/>
    </source>
</evidence>
<evidence type="ECO:0000256" key="6">
    <source>
        <dbReference type="ARBA" id="ARBA00023053"/>
    </source>
</evidence>
<feature type="transmembrane region" description="Helical" evidence="11">
    <location>
        <begin position="491"/>
        <end position="514"/>
    </location>
</feature>
<keyword evidence="8 11" id="KW-0472">Membrane</keyword>